<sequence>MIVLITQTFVLGGNRTHDLRHSSQGIPYGDVADNDPLGPATPPPNFETPFEAFTDLELCPQLIDGELTGSLRCLQLNIYTPNDVTSGDKLPVMVYLHGGAFVGGEFTLSHFSPKFLVRHNVILVALHYRVGPYGFQCHNTTENRNQGLKDQILALKWVKKTIEYFGGNNQSITLFGESAGAVSADIHLLYSEGLFDKAIIQSGHAVSPNSIEDVDADTYTFDEHNVEDKVSIDRKNKPKERSLRYYLKRNAVVYRYFFDYDGGRNFIKVAKNITSSGAAHGDDLGYLFDISNTFNPEITEADQLMIDRMTLLWTNFARYGDPTPESNELLPVKWLPTNVKENYFDISSATLHFGTPFKQPLSFWDYFYHKYAKNYRGINLHDID</sequence>
<organism evidence="8 9">
    <name type="scientific">Chrysodeixis includens</name>
    <name type="common">Soybean looper</name>
    <name type="synonym">Pseudoplusia includens</name>
    <dbReference type="NCBI Taxonomy" id="689277"/>
    <lineage>
        <taxon>Eukaryota</taxon>
        <taxon>Metazoa</taxon>
        <taxon>Ecdysozoa</taxon>
        <taxon>Arthropoda</taxon>
        <taxon>Hexapoda</taxon>
        <taxon>Insecta</taxon>
        <taxon>Pterygota</taxon>
        <taxon>Neoptera</taxon>
        <taxon>Endopterygota</taxon>
        <taxon>Lepidoptera</taxon>
        <taxon>Glossata</taxon>
        <taxon>Ditrysia</taxon>
        <taxon>Noctuoidea</taxon>
        <taxon>Noctuidae</taxon>
        <taxon>Plusiinae</taxon>
        <taxon>Chrysodeixis</taxon>
    </lineage>
</organism>
<keyword evidence="2" id="KW-0719">Serine esterase</keyword>
<proteinExistence type="inferred from homology"/>
<evidence type="ECO:0000313" key="9">
    <source>
        <dbReference type="Proteomes" id="UP001154114"/>
    </source>
</evidence>
<evidence type="ECO:0000313" key="8">
    <source>
        <dbReference type="EMBL" id="CAD0193825.1"/>
    </source>
</evidence>
<gene>
    <name evidence="8" type="ORF">CINC_LOCUS122</name>
</gene>
<dbReference type="PANTHER" id="PTHR43142:SF1">
    <property type="entry name" value="CARBOXYLIC ESTER HYDROLASE"/>
    <property type="match status" value="1"/>
</dbReference>
<evidence type="ECO:0000256" key="6">
    <source>
        <dbReference type="RuleBase" id="RU361235"/>
    </source>
</evidence>
<feature type="domain" description="Carboxylesterase type B" evidence="7">
    <location>
        <begin position="10"/>
        <end position="214"/>
    </location>
</feature>
<reference evidence="8" key="1">
    <citation type="submission" date="2021-12" db="EMBL/GenBank/DDBJ databases">
        <authorList>
            <person name="King R."/>
        </authorList>
    </citation>
    <scope>NUCLEOTIDE SEQUENCE</scope>
</reference>
<evidence type="ECO:0000256" key="5">
    <source>
        <dbReference type="ARBA" id="ARBA00023180"/>
    </source>
</evidence>
<feature type="domain" description="Carboxylesterase type B" evidence="7">
    <location>
        <begin position="238"/>
        <end position="351"/>
    </location>
</feature>
<dbReference type="AlphaFoldDB" id="A0A9N8PYB9"/>
<keyword evidence="9" id="KW-1185">Reference proteome</keyword>
<accession>A0A9N8PYB9</accession>
<dbReference type="InterPro" id="IPR002018">
    <property type="entry name" value="CarbesteraseB"/>
</dbReference>
<name>A0A9N8PYB9_CHRIL</name>
<dbReference type="EC" id="3.1.1.-" evidence="6"/>
<dbReference type="Proteomes" id="UP001154114">
    <property type="component" value="Chromosome 1"/>
</dbReference>
<dbReference type="Gene3D" id="3.40.50.1820">
    <property type="entry name" value="alpha/beta hydrolase"/>
    <property type="match status" value="2"/>
</dbReference>
<dbReference type="PROSITE" id="PS00122">
    <property type="entry name" value="CARBOXYLESTERASE_B_1"/>
    <property type="match status" value="1"/>
</dbReference>
<keyword evidence="3 6" id="KW-0378">Hydrolase</keyword>
<protein>
    <recommendedName>
        <fullName evidence="6">Carboxylic ester hydrolase</fullName>
        <ecNumber evidence="6">3.1.1.-</ecNumber>
    </recommendedName>
</protein>
<evidence type="ECO:0000256" key="2">
    <source>
        <dbReference type="ARBA" id="ARBA00022487"/>
    </source>
</evidence>
<dbReference type="GO" id="GO:0052689">
    <property type="term" value="F:carboxylic ester hydrolase activity"/>
    <property type="evidence" value="ECO:0007669"/>
    <property type="project" value="UniProtKB-KW"/>
</dbReference>
<evidence type="ECO:0000256" key="3">
    <source>
        <dbReference type="ARBA" id="ARBA00022801"/>
    </source>
</evidence>
<dbReference type="InterPro" id="IPR019826">
    <property type="entry name" value="Carboxylesterase_B_AS"/>
</dbReference>
<keyword evidence="5" id="KW-0325">Glycoprotein</keyword>
<evidence type="ECO:0000256" key="1">
    <source>
        <dbReference type="ARBA" id="ARBA00005964"/>
    </source>
</evidence>
<dbReference type="SUPFAM" id="SSF53474">
    <property type="entry name" value="alpha/beta-Hydrolases"/>
    <property type="match status" value="1"/>
</dbReference>
<evidence type="ECO:0000256" key="4">
    <source>
        <dbReference type="ARBA" id="ARBA00023157"/>
    </source>
</evidence>
<dbReference type="PANTHER" id="PTHR43142">
    <property type="entry name" value="CARBOXYLIC ESTER HYDROLASE"/>
    <property type="match status" value="1"/>
</dbReference>
<dbReference type="OrthoDB" id="10039931at2759"/>
<comment type="similarity">
    <text evidence="1 6">Belongs to the type-B carboxylesterase/lipase family.</text>
</comment>
<dbReference type="InterPro" id="IPR029058">
    <property type="entry name" value="AB_hydrolase_fold"/>
</dbReference>
<dbReference type="Pfam" id="PF00135">
    <property type="entry name" value="COesterase"/>
    <property type="match status" value="2"/>
</dbReference>
<dbReference type="EMBL" id="LR824004">
    <property type="protein sequence ID" value="CAD0193825.1"/>
    <property type="molecule type" value="Genomic_DNA"/>
</dbReference>
<evidence type="ECO:0000259" key="7">
    <source>
        <dbReference type="Pfam" id="PF00135"/>
    </source>
</evidence>
<keyword evidence="4" id="KW-1015">Disulfide bond</keyword>